<evidence type="ECO:0000313" key="9">
    <source>
        <dbReference type="Ensembl" id="ENSCAFP00030018679.1"/>
    </source>
</evidence>
<dbReference type="GO" id="GO:0042742">
    <property type="term" value="P:defense response to bacterium"/>
    <property type="evidence" value="ECO:0007669"/>
    <property type="project" value="UniProtKB-UniRule"/>
</dbReference>
<keyword evidence="5" id="KW-1015">Disulfide bond</keyword>
<comment type="similarity">
    <text evidence="2 6">Belongs to the beta-defensin family.</text>
</comment>
<proteinExistence type="inferred from homology"/>
<evidence type="ECO:0000259" key="8">
    <source>
        <dbReference type="Pfam" id="PF13841"/>
    </source>
</evidence>
<feature type="domain" description="Beta-defensin" evidence="8">
    <location>
        <begin position="65"/>
        <end position="93"/>
    </location>
</feature>
<evidence type="ECO:0000256" key="4">
    <source>
        <dbReference type="ARBA" id="ARBA00022729"/>
    </source>
</evidence>
<feature type="region of interest" description="Disordered" evidence="7">
    <location>
        <begin position="1"/>
        <end position="35"/>
    </location>
</feature>
<keyword evidence="6" id="KW-0211">Defensin</keyword>
<dbReference type="Proteomes" id="UP000694429">
    <property type="component" value="Chromosome 16"/>
</dbReference>
<evidence type="ECO:0000256" key="2">
    <source>
        <dbReference type="ARBA" id="ARBA00007371"/>
    </source>
</evidence>
<keyword evidence="6" id="KW-0044">Antibiotic</keyword>
<evidence type="ECO:0000256" key="6">
    <source>
        <dbReference type="RuleBase" id="RU231113"/>
    </source>
</evidence>
<evidence type="ECO:0000313" key="10">
    <source>
        <dbReference type="Proteomes" id="UP000694429"/>
    </source>
</evidence>
<evidence type="ECO:0000256" key="5">
    <source>
        <dbReference type="ARBA" id="ARBA00023157"/>
    </source>
</evidence>
<comment type="subcellular location">
    <subcellularLocation>
        <location evidence="1 6">Secreted</location>
    </subcellularLocation>
</comment>
<evidence type="ECO:0000256" key="1">
    <source>
        <dbReference type="ARBA" id="ARBA00004613"/>
    </source>
</evidence>
<dbReference type="Ensembl" id="ENSCAFT00030021426.1">
    <property type="protein sequence ID" value="ENSCAFP00030018679.1"/>
    <property type="gene ID" value="ENSCAFG00030011591.1"/>
</dbReference>
<name>A0A8C0MY67_CANLF</name>
<dbReference type="AlphaFoldDB" id="A0A8C0MY67"/>
<dbReference type="GO" id="GO:0045087">
    <property type="term" value="P:innate immune response"/>
    <property type="evidence" value="ECO:0007669"/>
    <property type="project" value="InterPro"/>
</dbReference>
<keyword evidence="4" id="KW-0732">Signal</keyword>
<organism evidence="9 10">
    <name type="scientific">Canis lupus familiaris</name>
    <name type="common">Dog</name>
    <name type="synonym">Canis familiaris</name>
    <dbReference type="NCBI Taxonomy" id="9615"/>
    <lineage>
        <taxon>Eukaryota</taxon>
        <taxon>Metazoa</taxon>
        <taxon>Chordata</taxon>
        <taxon>Craniata</taxon>
        <taxon>Vertebrata</taxon>
        <taxon>Euteleostomi</taxon>
        <taxon>Mammalia</taxon>
        <taxon>Eutheria</taxon>
        <taxon>Laurasiatheria</taxon>
        <taxon>Carnivora</taxon>
        <taxon>Caniformia</taxon>
        <taxon>Canidae</taxon>
        <taxon>Canis</taxon>
    </lineage>
</organism>
<dbReference type="Pfam" id="PF13841">
    <property type="entry name" value="Defensin_beta_2"/>
    <property type="match status" value="1"/>
</dbReference>
<dbReference type="InterPro" id="IPR025933">
    <property type="entry name" value="Beta_defensin_dom"/>
</dbReference>
<keyword evidence="3 6" id="KW-0964">Secreted</keyword>
<comment type="function">
    <text evidence="6">Has antibacterial activity.</text>
</comment>
<keyword evidence="6" id="KW-0929">Antimicrobial</keyword>
<accession>A0A8C0MY67</accession>
<reference evidence="9" key="1">
    <citation type="submission" date="2019-03" db="EMBL/GenBank/DDBJ databases">
        <authorList>
            <person name="Warren W.C."/>
            <person name="Johnson G.S."/>
        </authorList>
    </citation>
    <scope>NUCLEOTIDE SEQUENCE [LARGE SCALE GENOMIC DNA]</scope>
    <source>
        <strain evidence="9">Basenji</strain>
    </source>
</reference>
<dbReference type="GO" id="GO:0005576">
    <property type="term" value="C:extracellular region"/>
    <property type="evidence" value="ECO:0007669"/>
    <property type="project" value="UniProtKB-SubCell"/>
</dbReference>
<evidence type="ECO:0000256" key="3">
    <source>
        <dbReference type="ARBA" id="ARBA00022525"/>
    </source>
</evidence>
<protein>
    <recommendedName>
        <fullName evidence="6">Beta-defensin</fullName>
    </recommendedName>
</protein>
<reference evidence="9" key="2">
    <citation type="submission" date="2025-08" db="UniProtKB">
        <authorList>
            <consortium name="Ensembl"/>
        </authorList>
    </citation>
    <scope>IDENTIFICATION</scope>
</reference>
<evidence type="ECO:0000256" key="7">
    <source>
        <dbReference type="SAM" id="MobiDB-lite"/>
    </source>
</evidence>
<sequence length="109" mass="12100">MRDKGHLAPRRARRQPPERPGRPCLPLQSSRAPPPAAMRPAGLLLALLFFLSRVLAARGRFKEICAHPNGSCQEFCLETEIQAGRCLNGHACCRPMVFESIIEPTTPKE</sequence>